<reference evidence="2 3" key="1">
    <citation type="submission" date="2023-09" db="EMBL/GenBank/DDBJ databases">
        <authorList>
            <person name="Rey-Velasco X."/>
        </authorList>
    </citation>
    <scope>NUCLEOTIDE SEQUENCE [LARGE SCALE GENOMIC DNA]</scope>
    <source>
        <strain evidence="2 3">W311</strain>
    </source>
</reference>
<organism evidence="2 3">
    <name type="scientific">Stakelama saccharophila</name>
    <dbReference type="NCBI Taxonomy" id="3075605"/>
    <lineage>
        <taxon>Bacteria</taxon>
        <taxon>Pseudomonadati</taxon>
        <taxon>Pseudomonadota</taxon>
        <taxon>Alphaproteobacteria</taxon>
        <taxon>Sphingomonadales</taxon>
        <taxon>Sphingomonadaceae</taxon>
        <taxon>Stakelama</taxon>
    </lineage>
</organism>
<accession>A0ABZ0B779</accession>
<evidence type="ECO:0000256" key="1">
    <source>
        <dbReference type="SAM" id="MobiDB-lite"/>
    </source>
</evidence>
<sequence length="66" mass="7188">MRLAVEEDTVTDEKKKPLEAGDDAGAHGRDDDVRTPASEDRADALEKLDKGENEAVEKGLTRLPPD</sequence>
<feature type="compositionally biased region" description="Acidic residues" evidence="1">
    <location>
        <begin position="1"/>
        <end position="10"/>
    </location>
</feature>
<feature type="region of interest" description="Disordered" evidence="1">
    <location>
        <begin position="1"/>
        <end position="66"/>
    </location>
</feature>
<keyword evidence="3" id="KW-1185">Reference proteome</keyword>
<dbReference type="RefSeq" id="WP_313914326.1">
    <property type="nucleotide sequence ID" value="NZ_CP135076.1"/>
</dbReference>
<gene>
    <name evidence="2" type="ORF">RPR59_11925</name>
</gene>
<dbReference type="Proteomes" id="UP001302249">
    <property type="component" value="Chromosome"/>
</dbReference>
<proteinExistence type="predicted"/>
<protein>
    <submittedName>
        <fullName evidence="2">Uncharacterized protein</fullName>
    </submittedName>
</protein>
<dbReference type="EMBL" id="CP135076">
    <property type="protein sequence ID" value="WNO53149.1"/>
    <property type="molecule type" value="Genomic_DNA"/>
</dbReference>
<feature type="compositionally biased region" description="Basic and acidic residues" evidence="1">
    <location>
        <begin position="11"/>
        <end position="66"/>
    </location>
</feature>
<evidence type="ECO:0000313" key="2">
    <source>
        <dbReference type="EMBL" id="WNO53149.1"/>
    </source>
</evidence>
<evidence type="ECO:0000313" key="3">
    <source>
        <dbReference type="Proteomes" id="UP001302249"/>
    </source>
</evidence>
<name>A0ABZ0B779_9SPHN</name>